<accession>A0AAV1F0W3</accession>
<evidence type="ECO:0000256" key="1">
    <source>
        <dbReference type="SAM" id="MobiDB-lite"/>
    </source>
</evidence>
<sequence length="301" mass="33436">MPRKAARIEKPPLLFLERALCGARLQNVPEVRAAINPREFFSETETHSRTACKSWVNPQFDSTLTAAPPVRRGRRKCQSATSVLDTSTQLWRKSSVCKFPTLSFHTKPSDQTHQPKSTRTKRAAESAAVPDVQNQPQGSRQLRRTVSRVQCQDTPKRQLTTTRKRIVARAPDAAASSNRCSDEPEIPSVQETERCIVPADGASVLALNEFSSTEIDSVGLPPDVDTPKVIQEGISCLSSQSLHLLLPQPCTPPCHQPPDILVADTPERDYGVKVTWRRRRGLMLLLKDRGHLSDSDVLVHS</sequence>
<reference evidence="2" key="1">
    <citation type="submission" date="2023-08" db="EMBL/GenBank/DDBJ databases">
        <authorList>
            <person name="Alioto T."/>
            <person name="Alioto T."/>
            <person name="Gomez Garrido J."/>
        </authorList>
    </citation>
    <scope>NUCLEOTIDE SEQUENCE</scope>
</reference>
<dbReference type="Pfam" id="PF15319">
    <property type="entry name" value="RHINO"/>
    <property type="match status" value="1"/>
</dbReference>
<dbReference type="PANTHER" id="PTHR35541">
    <property type="entry name" value="RAD9, HUS1, RAD1-INTERACTING NUCLEAR ORPHAN PROTEIN 1"/>
    <property type="match status" value="1"/>
</dbReference>
<feature type="compositionally biased region" description="Polar residues" evidence="1">
    <location>
        <begin position="103"/>
        <end position="115"/>
    </location>
</feature>
<evidence type="ECO:0000313" key="2">
    <source>
        <dbReference type="EMBL" id="CAJ1054688.1"/>
    </source>
</evidence>
<keyword evidence="3" id="KW-1185">Reference proteome</keyword>
<dbReference type="GO" id="GO:0071479">
    <property type="term" value="P:cellular response to ionizing radiation"/>
    <property type="evidence" value="ECO:0007669"/>
    <property type="project" value="InterPro"/>
</dbReference>
<gene>
    <name evidence="2" type="ORF">XNOV1_A011138</name>
</gene>
<protein>
    <submittedName>
        <fullName evidence="2">RAD9, HUS1, RAD1-interacting nuclear orphan protein 1 isoform X1</fullName>
    </submittedName>
</protein>
<feature type="region of interest" description="Disordered" evidence="1">
    <location>
        <begin position="102"/>
        <end position="147"/>
    </location>
</feature>
<dbReference type="GO" id="GO:0000725">
    <property type="term" value="P:recombinational repair"/>
    <property type="evidence" value="ECO:0007669"/>
    <property type="project" value="TreeGrafter"/>
</dbReference>
<dbReference type="PANTHER" id="PTHR35541:SF1">
    <property type="entry name" value="RAD9, HUS1, RAD1-INTERACTING NUCLEAR ORPHAN PROTEIN 1"/>
    <property type="match status" value="1"/>
</dbReference>
<proteinExistence type="predicted"/>
<dbReference type="EMBL" id="OY660867">
    <property type="protein sequence ID" value="CAJ1054688.1"/>
    <property type="molecule type" value="Genomic_DNA"/>
</dbReference>
<dbReference type="Proteomes" id="UP001178508">
    <property type="component" value="Chromosome 4"/>
</dbReference>
<dbReference type="AlphaFoldDB" id="A0AAV1F0W3"/>
<dbReference type="GO" id="GO:0005634">
    <property type="term" value="C:nucleus"/>
    <property type="evidence" value="ECO:0007669"/>
    <property type="project" value="InterPro"/>
</dbReference>
<name>A0AAV1F0W3_XYRNO</name>
<dbReference type="GO" id="GO:0005694">
    <property type="term" value="C:chromosome"/>
    <property type="evidence" value="ECO:0007669"/>
    <property type="project" value="TreeGrafter"/>
</dbReference>
<dbReference type="InterPro" id="IPR029293">
    <property type="entry name" value="RHNO1"/>
</dbReference>
<evidence type="ECO:0000313" key="3">
    <source>
        <dbReference type="Proteomes" id="UP001178508"/>
    </source>
</evidence>
<organism evidence="2 3">
    <name type="scientific">Xyrichtys novacula</name>
    <name type="common">Pearly razorfish</name>
    <name type="synonym">Hemipteronotus novacula</name>
    <dbReference type="NCBI Taxonomy" id="13765"/>
    <lineage>
        <taxon>Eukaryota</taxon>
        <taxon>Metazoa</taxon>
        <taxon>Chordata</taxon>
        <taxon>Craniata</taxon>
        <taxon>Vertebrata</taxon>
        <taxon>Euteleostomi</taxon>
        <taxon>Actinopterygii</taxon>
        <taxon>Neopterygii</taxon>
        <taxon>Teleostei</taxon>
        <taxon>Neoteleostei</taxon>
        <taxon>Acanthomorphata</taxon>
        <taxon>Eupercaria</taxon>
        <taxon>Labriformes</taxon>
        <taxon>Labridae</taxon>
        <taxon>Xyrichtys</taxon>
    </lineage>
</organism>
<dbReference type="GO" id="GO:0000077">
    <property type="term" value="P:DNA damage checkpoint signaling"/>
    <property type="evidence" value="ECO:0007669"/>
    <property type="project" value="InterPro"/>
</dbReference>